<evidence type="ECO:0000313" key="2">
    <source>
        <dbReference type="EMBL" id="CAL6094750.1"/>
    </source>
</evidence>
<protein>
    <submittedName>
        <fullName evidence="2">Hypothetical_protein</fullName>
    </submittedName>
</protein>
<accession>A0AA86UXF6</accession>
<reference evidence="1" key="1">
    <citation type="submission" date="2023-06" db="EMBL/GenBank/DDBJ databases">
        <authorList>
            <person name="Kurt Z."/>
        </authorList>
    </citation>
    <scope>NUCLEOTIDE SEQUENCE</scope>
</reference>
<dbReference type="AlphaFoldDB" id="A0AA86UXF6"/>
<dbReference type="EMBL" id="CATOUU010000830">
    <property type="protein sequence ID" value="CAI9951973.1"/>
    <property type="molecule type" value="Genomic_DNA"/>
</dbReference>
<evidence type="ECO:0000313" key="1">
    <source>
        <dbReference type="EMBL" id="CAI9951973.1"/>
    </source>
</evidence>
<evidence type="ECO:0000313" key="3">
    <source>
        <dbReference type="Proteomes" id="UP001642409"/>
    </source>
</evidence>
<proteinExistence type="predicted"/>
<name>A0AA86UXF6_9EUKA</name>
<organism evidence="1">
    <name type="scientific">Hexamita inflata</name>
    <dbReference type="NCBI Taxonomy" id="28002"/>
    <lineage>
        <taxon>Eukaryota</taxon>
        <taxon>Metamonada</taxon>
        <taxon>Diplomonadida</taxon>
        <taxon>Hexamitidae</taxon>
        <taxon>Hexamitinae</taxon>
        <taxon>Hexamita</taxon>
    </lineage>
</organism>
<sequence length="193" mass="23075">MDPLNYILQEEVLELYIMRVATEHNEKTILNNEVNPLAQILPIFKWDLKLLLTPITQTDDINYRNEMQHKYNDYQIMLTQLKETGKCEVMKDSKIFTENRLLIPFHLSQSEQLKSELQPFISLIIEQSHAFKIVHMVLNLIFHNYQESSASCMMDQLVEKLPLTCHQHTLQYFILMQMLCLLWFRIFNLWISL</sequence>
<gene>
    <name evidence="1" type="ORF">HINF_LOCUS39618</name>
    <name evidence="2" type="ORF">HINF_LOCUS67619</name>
</gene>
<dbReference type="EMBL" id="CAXDID020000469">
    <property type="protein sequence ID" value="CAL6094750.1"/>
    <property type="molecule type" value="Genomic_DNA"/>
</dbReference>
<keyword evidence="3" id="KW-1185">Reference proteome</keyword>
<dbReference type="Proteomes" id="UP001642409">
    <property type="component" value="Unassembled WGS sequence"/>
</dbReference>
<comment type="caution">
    <text evidence="1">The sequence shown here is derived from an EMBL/GenBank/DDBJ whole genome shotgun (WGS) entry which is preliminary data.</text>
</comment>
<reference evidence="2 3" key="2">
    <citation type="submission" date="2024-07" db="EMBL/GenBank/DDBJ databases">
        <authorList>
            <person name="Akdeniz Z."/>
        </authorList>
    </citation>
    <scope>NUCLEOTIDE SEQUENCE [LARGE SCALE GENOMIC DNA]</scope>
</reference>